<feature type="region of interest" description="Disordered" evidence="11">
    <location>
        <begin position="26"/>
        <end position="79"/>
    </location>
</feature>
<keyword evidence="9" id="KW-0234">DNA repair</keyword>
<evidence type="ECO:0000256" key="2">
    <source>
        <dbReference type="ARBA" id="ARBA00001946"/>
    </source>
</evidence>
<evidence type="ECO:0000313" key="14">
    <source>
        <dbReference type="Proteomes" id="UP000298030"/>
    </source>
</evidence>
<keyword evidence="4" id="KW-0540">Nuclease</keyword>
<evidence type="ECO:0000256" key="7">
    <source>
        <dbReference type="ARBA" id="ARBA00022801"/>
    </source>
</evidence>
<evidence type="ECO:0000256" key="9">
    <source>
        <dbReference type="ARBA" id="ARBA00023204"/>
    </source>
</evidence>
<evidence type="ECO:0000256" key="10">
    <source>
        <dbReference type="ARBA" id="ARBA00023242"/>
    </source>
</evidence>
<gene>
    <name evidence="13" type="ORF">FA13DRAFT_147975</name>
</gene>
<evidence type="ECO:0000256" key="5">
    <source>
        <dbReference type="ARBA" id="ARBA00022723"/>
    </source>
</evidence>
<dbReference type="GO" id="GO:0046872">
    <property type="term" value="F:metal ion binding"/>
    <property type="evidence" value="ECO:0007669"/>
    <property type="project" value="UniProtKB-KW"/>
</dbReference>
<proteinExistence type="predicted"/>
<keyword evidence="10" id="KW-0539">Nucleus</keyword>
<evidence type="ECO:0000313" key="13">
    <source>
        <dbReference type="EMBL" id="TEB33342.1"/>
    </source>
</evidence>
<dbReference type="InterPro" id="IPR036691">
    <property type="entry name" value="Endo/exonu/phosph_ase_sf"/>
</dbReference>
<accession>A0A4Y7TIG2</accession>
<dbReference type="SUPFAM" id="SSF56219">
    <property type="entry name" value="DNase I-like"/>
    <property type="match status" value="1"/>
</dbReference>
<dbReference type="InterPro" id="IPR051547">
    <property type="entry name" value="TDP2-like"/>
</dbReference>
<dbReference type="STRING" id="71717.A0A4Y7TIG2"/>
<dbReference type="Gene3D" id="3.60.10.10">
    <property type="entry name" value="Endonuclease/exonuclease/phosphatase"/>
    <property type="match status" value="1"/>
</dbReference>
<dbReference type="Proteomes" id="UP000298030">
    <property type="component" value="Unassembled WGS sequence"/>
</dbReference>
<dbReference type="GO" id="GO:0006302">
    <property type="term" value="P:double-strand break repair"/>
    <property type="evidence" value="ECO:0007669"/>
    <property type="project" value="TreeGrafter"/>
</dbReference>
<evidence type="ECO:0000256" key="4">
    <source>
        <dbReference type="ARBA" id="ARBA00022722"/>
    </source>
</evidence>
<evidence type="ECO:0000256" key="3">
    <source>
        <dbReference type="ARBA" id="ARBA00004322"/>
    </source>
</evidence>
<dbReference type="EMBL" id="QPFP01000012">
    <property type="protein sequence ID" value="TEB33342.1"/>
    <property type="molecule type" value="Genomic_DNA"/>
</dbReference>
<keyword evidence="8" id="KW-0460">Magnesium</keyword>
<evidence type="ECO:0000256" key="8">
    <source>
        <dbReference type="ARBA" id="ARBA00022842"/>
    </source>
</evidence>
<dbReference type="Pfam" id="PF03372">
    <property type="entry name" value="Exo_endo_phos"/>
    <property type="match status" value="1"/>
</dbReference>
<keyword evidence="5" id="KW-0479">Metal-binding</keyword>
<dbReference type="GO" id="GO:0070260">
    <property type="term" value="F:5'-tyrosyl-DNA phosphodiesterase activity"/>
    <property type="evidence" value="ECO:0007669"/>
    <property type="project" value="TreeGrafter"/>
</dbReference>
<reference evidence="13 14" key="1">
    <citation type="journal article" date="2019" name="Nat. Ecol. Evol.">
        <title>Megaphylogeny resolves global patterns of mushroom evolution.</title>
        <authorList>
            <person name="Varga T."/>
            <person name="Krizsan K."/>
            <person name="Foldi C."/>
            <person name="Dima B."/>
            <person name="Sanchez-Garcia M."/>
            <person name="Sanchez-Ramirez S."/>
            <person name="Szollosi G.J."/>
            <person name="Szarkandi J.G."/>
            <person name="Papp V."/>
            <person name="Albert L."/>
            <person name="Andreopoulos W."/>
            <person name="Angelini C."/>
            <person name="Antonin V."/>
            <person name="Barry K.W."/>
            <person name="Bougher N.L."/>
            <person name="Buchanan P."/>
            <person name="Buyck B."/>
            <person name="Bense V."/>
            <person name="Catcheside P."/>
            <person name="Chovatia M."/>
            <person name="Cooper J."/>
            <person name="Damon W."/>
            <person name="Desjardin D."/>
            <person name="Finy P."/>
            <person name="Geml J."/>
            <person name="Haridas S."/>
            <person name="Hughes K."/>
            <person name="Justo A."/>
            <person name="Karasinski D."/>
            <person name="Kautmanova I."/>
            <person name="Kiss B."/>
            <person name="Kocsube S."/>
            <person name="Kotiranta H."/>
            <person name="LaButti K.M."/>
            <person name="Lechner B.E."/>
            <person name="Liimatainen K."/>
            <person name="Lipzen A."/>
            <person name="Lukacs Z."/>
            <person name="Mihaltcheva S."/>
            <person name="Morgado L.N."/>
            <person name="Niskanen T."/>
            <person name="Noordeloos M.E."/>
            <person name="Ohm R.A."/>
            <person name="Ortiz-Santana B."/>
            <person name="Ovrebo C."/>
            <person name="Racz N."/>
            <person name="Riley R."/>
            <person name="Savchenko A."/>
            <person name="Shiryaev A."/>
            <person name="Soop K."/>
            <person name="Spirin V."/>
            <person name="Szebenyi C."/>
            <person name="Tomsovsky M."/>
            <person name="Tulloss R.E."/>
            <person name="Uehling J."/>
            <person name="Grigoriev I.V."/>
            <person name="Vagvolgyi C."/>
            <person name="Papp T."/>
            <person name="Martin F.M."/>
            <person name="Miettinen O."/>
            <person name="Hibbett D.S."/>
            <person name="Nagy L.G."/>
        </authorList>
    </citation>
    <scope>NUCLEOTIDE SEQUENCE [LARGE SCALE GENOMIC DNA]</scope>
    <source>
        <strain evidence="13 14">FP101781</strain>
    </source>
</reference>
<dbReference type="OrthoDB" id="9975959at2759"/>
<dbReference type="PANTHER" id="PTHR15822">
    <property type="entry name" value="TRAF AND TNF RECEPTOR-ASSOCIATED PROTEIN"/>
    <property type="match status" value="1"/>
</dbReference>
<dbReference type="CDD" id="cd09080">
    <property type="entry name" value="TDP2"/>
    <property type="match status" value="1"/>
</dbReference>
<comment type="cofactor">
    <cofactor evidence="1">
        <name>Mn(2+)</name>
        <dbReference type="ChEBI" id="CHEBI:29035"/>
    </cofactor>
</comment>
<dbReference type="GO" id="GO:0004518">
    <property type="term" value="F:nuclease activity"/>
    <property type="evidence" value="ECO:0007669"/>
    <property type="project" value="UniProtKB-KW"/>
</dbReference>
<sequence>MFHLPRIFTGNRFMADPWVHDLRTKTTDPEPFIPPDMGVDEDEFTSPVSDSTFSSPPTSGTFSPTSWPSSSSAASPESPVIPNYVHTIRAYRYRDKRGAWKHNPTLSPEEVRDMLDDDGETYPSAVRIVTWNVDFMSEYLEERMTAALRYLERDVCMCRPGEGPVEPTVICLQEVHRDVIETILEDKWVRRNFQVTPISHTKWPEDATYGNITLVSSKLELVKCEIMHFTMTEMTRTALAVYILLTQPGPRGGNVEMCIVNTHLESLPRGAMARPKQMELCSRFLKQPGVRGGVVAGDMNAIGPGDSKLALDCDLRDAWRGTDKDEEGFTWGYQGQNQGRYPCGRLDKILYLPRRGYRMDPLERIGIGAKVKRLGEDVFISDHYGLVTTLRMVPRRDSA</sequence>
<dbReference type="PANTHER" id="PTHR15822:SF4">
    <property type="entry name" value="TYROSYL-DNA PHOSPHODIESTERASE 2"/>
    <property type="match status" value="1"/>
</dbReference>
<dbReference type="InterPro" id="IPR005135">
    <property type="entry name" value="Endo/exonuclease/phosphatase"/>
</dbReference>
<keyword evidence="6" id="KW-0227">DNA damage</keyword>
<dbReference type="GO" id="GO:0005737">
    <property type="term" value="C:cytoplasm"/>
    <property type="evidence" value="ECO:0007669"/>
    <property type="project" value="TreeGrafter"/>
</dbReference>
<dbReference type="GO" id="GO:0003697">
    <property type="term" value="F:single-stranded DNA binding"/>
    <property type="evidence" value="ECO:0007669"/>
    <property type="project" value="TreeGrafter"/>
</dbReference>
<comment type="cofactor">
    <cofactor evidence="2">
        <name>Mg(2+)</name>
        <dbReference type="ChEBI" id="CHEBI:18420"/>
    </cofactor>
</comment>
<protein>
    <recommendedName>
        <fullName evidence="12">Endonuclease/exonuclease/phosphatase domain-containing protein</fullName>
    </recommendedName>
</protein>
<evidence type="ECO:0000256" key="6">
    <source>
        <dbReference type="ARBA" id="ARBA00022763"/>
    </source>
</evidence>
<name>A0A4Y7TIG2_COPMI</name>
<feature type="domain" description="Endonuclease/exonuclease/phosphatase" evidence="12">
    <location>
        <begin position="129"/>
        <end position="351"/>
    </location>
</feature>
<keyword evidence="7" id="KW-0378">Hydrolase</keyword>
<comment type="subcellular location">
    <subcellularLocation>
        <location evidence="3">Nucleus</location>
        <location evidence="3">PML body</location>
    </subcellularLocation>
</comment>
<organism evidence="13 14">
    <name type="scientific">Coprinellus micaceus</name>
    <name type="common">Glistening ink-cap mushroom</name>
    <name type="synonym">Coprinus micaceus</name>
    <dbReference type="NCBI Taxonomy" id="71717"/>
    <lineage>
        <taxon>Eukaryota</taxon>
        <taxon>Fungi</taxon>
        <taxon>Dikarya</taxon>
        <taxon>Basidiomycota</taxon>
        <taxon>Agaricomycotina</taxon>
        <taxon>Agaricomycetes</taxon>
        <taxon>Agaricomycetidae</taxon>
        <taxon>Agaricales</taxon>
        <taxon>Agaricineae</taxon>
        <taxon>Psathyrellaceae</taxon>
        <taxon>Coprinellus</taxon>
    </lineage>
</organism>
<evidence type="ECO:0000256" key="11">
    <source>
        <dbReference type="SAM" id="MobiDB-lite"/>
    </source>
</evidence>
<feature type="compositionally biased region" description="Low complexity" evidence="11">
    <location>
        <begin position="45"/>
        <end position="78"/>
    </location>
</feature>
<evidence type="ECO:0000256" key="1">
    <source>
        <dbReference type="ARBA" id="ARBA00001936"/>
    </source>
</evidence>
<evidence type="ECO:0000259" key="12">
    <source>
        <dbReference type="Pfam" id="PF03372"/>
    </source>
</evidence>
<keyword evidence="14" id="KW-1185">Reference proteome</keyword>
<comment type="caution">
    <text evidence="13">The sequence shown here is derived from an EMBL/GenBank/DDBJ whole genome shotgun (WGS) entry which is preliminary data.</text>
</comment>
<dbReference type="AlphaFoldDB" id="A0A4Y7TIG2"/>